<comment type="caution">
    <text evidence="14">The sequence shown here is derived from an EMBL/GenBank/DDBJ whole genome shotgun (WGS) entry which is preliminary data.</text>
</comment>
<evidence type="ECO:0008006" key="16">
    <source>
        <dbReference type="Google" id="ProtNLM"/>
    </source>
</evidence>
<keyword evidence="7" id="KW-0915">Sodium</keyword>
<evidence type="ECO:0000313" key="15">
    <source>
        <dbReference type="Proteomes" id="UP001497472"/>
    </source>
</evidence>
<comment type="similarity">
    <text evidence="2 12">Belongs to the amiloride-sensitive sodium channel (TC 1.A.6) family.</text>
</comment>
<evidence type="ECO:0000256" key="10">
    <source>
        <dbReference type="ARBA" id="ARBA00023201"/>
    </source>
</evidence>
<evidence type="ECO:0000256" key="3">
    <source>
        <dbReference type="ARBA" id="ARBA00022448"/>
    </source>
</evidence>
<evidence type="ECO:0000256" key="2">
    <source>
        <dbReference type="ARBA" id="ARBA00007193"/>
    </source>
</evidence>
<keyword evidence="9 13" id="KW-0472">Membrane</keyword>
<reference evidence="14 15" key="1">
    <citation type="submission" date="2023-11" db="EMBL/GenBank/DDBJ databases">
        <authorList>
            <person name="Okamura Y."/>
        </authorList>
    </citation>
    <scope>NUCLEOTIDE SEQUENCE [LARGE SCALE GENOMIC DNA]</scope>
</reference>
<keyword evidence="10 12" id="KW-0739">Sodium transport</keyword>
<dbReference type="InterPro" id="IPR001873">
    <property type="entry name" value="ENaC"/>
</dbReference>
<proteinExistence type="inferred from homology"/>
<keyword evidence="3 12" id="KW-0813">Transport</keyword>
<evidence type="ECO:0000256" key="7">
    <source>
        <dbReference type="ARBA" id="ARBA00023053"/>
    </source>
</evidence>
<dbReference type="Gene3D" id="1.10.287.770">
    <property type="entry name" value="YojJ-like"/>
    <property type="match status" value="1"/>
</dbReference>
<dbReference type="Proteomes" id="UP001497472">
    <property type="component" value="Unassembled WGS sequence"/>
</dbReference>
<dbReference type="PRINTS" id="PR01078">
    <property type="entry name" value="AMINACHANNEL"/>
</dbReference>
<evidence type="ECO:0000256" key="6">
    <source>
        <dbReference type="ARBA" id="ARBA00022989"/>
    </source>
</evidence>
<dbReference type="Gene3D" id="1.10.287.820">
    <property type="entry name" value="Acid-sensing ion channel domain"/>
    <property type="match status" value="1"/>
</dbReference>
<feature type="transmembrane region" description="Helical" evidence="13">
    <location>
        <begin position="375"/>
        <end position="408"/>
    </location>
</feature>
<evidence type="ECO:0000256" key="5">
    <source>
        <dbReference type="ARBA" id="ARBA00022692"/>
    </source>
</evidence>
<evidence type="ECO:0000313" key="14">
    <source>
        <dbReference type="EMBL" id="CAK1552294.1"/>
    </source>
</evidence>
<protein>
    <recommendedName>
        <fullName evidence="16">Sodium channel protein Nach</fullName>
    </recommendedName>
</protein>
<dbReference type="AlphaFoldDB" id="A0AAV1JVF3"/>
<keyword evidence="11 12" id="KW-0407">Ion channel</keyword>
<sequence>MPTRITIENQYAPLRNLPYPSIAICTPNQISITALRHFNRTLVEGNSKNINVGVAFPQLLGFYEMLGELDEKSLHEIELLIEENRYHALQVMGMIPQSCEDFLKLCFFKKKVYPNCRELFHPIITNRGLCCVFNNIYQHQYKKRNEKIKNFTQITAQNVGAGLGNALSVVVDYNPEDAVDGTVVSAGATRVMITEAFEFPSEEESNLVRPNSESYHIIHPTYTYCSEDVKRLPVGSRKCLFAEEKQVRYFGEYHSSDCSLLCHIQQIERHCHCTMIYVPHVHVERACNISSIACIIRVKSQISDLFFINNNCDCPRDCETYEYRSELVVGNMNALEHLTANFYDGLKFNDSSSIMHFFFPRPVFVQKKQETVMSLIIFFSNLGGVFGLCMGCSVISVVELIFFINMFLRSRIKRWKRRVQNHQYLN</sequence>
<gene>
    <name evidence="14" type="ORF">LNINA_LOCUS11348</name>
</gene>
<accession>A0AAV1JVF3</accession>
<dbReference type="Pfam" id="PF00858">
    <property type="entry name" value="ASC"/>
    <property type="match status" value="1"/>
</dbReference>
<keyword evidence="4 12" id="KW-0894">Sodium channel</keyword>
<evidence type="ECO:0000256" key="11">
    <source>
        <dbReference type="ARBA" id="ARBA00023303"/>
    </source>
</evidence>
<dbReference type="PANTHER" id="PTHR11690">
    <property type="entry name" value="AMILORIDE-SENSITIVE SODIUM CHANNEL-RELATED"/>
    <property type="match status" value="1"/>
</dbReference>
<evidence type="ECO:0000256" key="12">
    <source>
        <dbReference type="RuleBase" id="RU000679"/>
    </source>
</evidence>
<comment type="subcellular location">
    <subcellularLocation>
        <location evidence="1">Membrane</location>
        <topology evidence="1">Multi-pass membrane protein</topology>
    </subcellularLocation>
</comment>
<keyword evidence="6 13" id="KW-1133">Transmembrane helix</keyword>
<name>A0AAV1JVF3_9NEOP</name>
<dbReference type="PANTHER" id="PTHR11690:SF288">
    <property type="entry name" value="AMILORIDE-SENSITIVE NA+ CHANNEL-RELATED"/>
    <property type="match status" value="1"/>
</dbReference>
<evidence type="ECO:0000256" key="13">
    <source>
        <dbReference type="SAM" id="Phobius"/>
    </source>
</evidence>
<dbReference type="GO" id="GO:0015280">
    <property type="term" value="F:ligand-gated sodium channel activity"/>
    <property type="evidence" value="ECO:0007669"/>
    <property type="project" value="TreeGrafter"/>
</dbReference>
<evidence type="ECO:0000256" key="8">
    <source>
        <dbReference type="ARBA" id="ARBA00023065"/>
    </source>
</evidence>
<keyword evidence="15" id="KW-1185">Reference proteome</keyword>
<evidence type="ECO:0000256" key="1">
    <source>
        <dbReference type="ARBA" id="ARBA00004141"/>
    </source>
</evidence>
<dbReference type="GO" id="GO:0005886">
    <property type="term" value="C:plasma membrane"/>
    <property type="evidence" value="ECO:0007669"/>
    <property type="project" value="TreeGrafter"/>
</dbReference>
<dbReference type="EMBL" id="CAVLEF010000140">
    <property type="protein sequence ID" value="CAK1552294.1"/>
    <property type="molecule type" value="Genomic_DNA"/>
</dbReference>
<evidence type="ECO:0000256" key="9">
    <source>
        <dbReference type="ARBA" id="ARBA00023136"/>
    </source>
</evidence>
<organism evidence="14 15">
    <name type="scientific">Leptosia nina</name>
    <dbReference type="NCBI Taxonomy" id="320188"/>
    <lineage>
        <taxon>Eukaryota</taxon>
        <taxon>Metazoa</taxon>
        <taxon>Ecdysozoa</taxon>
        <taxon>Arthropoda</taxon>
        <taxon>Hexapoda</taxon>
        <taxon>Insecta</taxon>
        <taxon>Pterygota</taxon>
        <taxon>Neoptera</taxon>
        <taxon>Endopterygota</taxon>
        <taxon>Lepidoptera</taxon>
        <taxon>Glossata</taxon>
        <taxon>Ditrysia</taxon>
        <taxon>Papilionoidea</taxon>
        <taxon>Pieridae</taxon>
        <taxon>Pierinae</taxon>
        <taxon>Leptosia</taxon>
    </lineage>
</organism>
<keyword evidence="8 12" id="KW-0406">Ion transport</keyword>
<keyword evidence="5 12" id="KW-0812">Transmembrane</keyword>
<evidence type="ECO:0000256" key="4">
    <source>
        <dbReference type="ARBA" id="ARBA00022461"/>
    </source>
</evidence>